<evidence type="ECO:0000256" key="3">
    <source>
        <dbReference type="ARBA" id="ARBA00022692"/>
    </source>
</evidence>
<comment type="subcellular location">
    <subcellularLocation>
        <location evidence="1">Membrane</location>
        <topology evidence="1">Multi-pass membrane protein</topology>
    </subcellularLocation>
</comment>
<proteinExistence type="predicted"/>
<name>A0AAV2I9Q2_LYMST</name>
<keyword evidence="5 6" id="KW-0472">Membrane</keyword>
<feature type="transmembrane region" description="Helical" evidence="6">
    <location>
        <begin position="12"/>
        <end position="34"/>
    </location>
</feature>
<protein>
    <recommendedName>
        <fullName evidence="2">Transmembrane protein 267</fullName>
    </recommendedName>
</protein>
<feature type="transmembrane region" description="Helical" evidence="6">
    <location>
        <begin position="144"/>
        <end position="162"/>
    </location>
</feature>
<evidence type="ECO:0000313" key="7">
    <source>
        <dbReference type="EMBL" id="CAL1543004.1"/>
    </source>
</evidence>
<evidence type="ECO:0000256" key="1">
    <source>
        <dbReference type="ARBA" id="ARBA00004141"/>
    </source>
</evidence>
<dbReference type="Proteomes" id="UP001497497">
    <property type="component" value="Unassembled WGS sequence"/>
</dbReference>
<keyword evidence="4 6" id="KW-1133">Transmembrane helix</keyword>
<evidence type="ECO:0000256" key="4">
    <source>
        <dbReference type="ARBA" id="ARBA00022989"/>
    </source>
</evidence>
<evidence type="ECO:0000256" key="2">
    <source>
        <dbReference type="ARBA" id="ARBA00013977"/>
    </source>
</evidence>
<dbReference type="PANTHER" id="PTHR13628:SF1">
    <property type="entry name" value="TRANSMEMBRANE PROTEIN 267"/>
    <property type="match status" value="1"/>
</dbReference>
<reference evidence="7 8" key="1">
    <citation type="submission" date="2024-04" db="EMBL/GenBank/DDBJ databases">
        <authorList>
            <consortium name="Genoscope - CEA"/>
            <person name="William W."/>
        </authorList>
    </citation>
    <scope>NUCLEOTIDE SEQUENCE [LARGE SCALE GENOMIC DNA]</scope>
</reference>
<evidence type="ECO:0000313" key="8">
    <source>
        <dbReference type="Proteomes" id="UP001497497"/>
    </source>
</evidence>
<accession>A0AAV2I9Q2</accession>
<dbReference type="AlphaFoldDB" id="A0AAV2I9Q2"/>
<evidence type="ECO:0000256" key="5">
    <source>
        <dbReference type="ARBA" id="ARBA00023136"/>
    </source>
</evidence>
<dbReference type="PANTHER" id="PTHR13628">
    <property type="entry name" value="TRANSMEMBRANE PROTEIN 267"/>
    <property type="match status" value="1"/>
</dbReference>
<comment type="caution">
    <text evidence="7">The sequence shown here is derived from an EMBL/GenBank/DDBJ whole genome shotgun (WGS) entry which is preliminary data.</text>
</comment>
<evidence type="ECO:0000256" key="6">
    <source>
        <dbReference type="SAM" id="Phobius"/>
    </source>
</evidence>
<keyword evidence="8" id="KW-1185">Reference proteome</keyword>
<dbReference type="GO" id="GO:0016020">
    <property type="term" value="C:membrane"/>
    <property type="evidence" value="ECO:0007669"/>
    <property type="project" value="UniProtKB-SubCell"/>
</dbReference>
<keyword evidence="3 6" id="KW-0812">Transmembrane</keyword>
<dbReference type="InterPro" id="IPR026572">
    <property type="entry name" value="TMEM267"/>
</dbReference>
<organism evidence="7 8">
    <name type="scientific">Lymnaea stagnalis</name>
    <name type="common">Great pond snail</name>
    <name type="synonym">Helix stagnalis</name>
    <dbReference type="NCBI Taxonomy" id="6523"/>
    <lineage>
        <taxon>Eukaryota</taxon>
        <taxon>Metazoa</taxon>
        <taxon>Spiralia</taxon>
        <taxon>Lophotrochozoa</taxon>
        <taxon>Mollusca</taxon>
        <taxon>Gastropoda</taxon>
        <taxon>Heterobranchia</taxon>
        <taxon>Euthyneura</taxon>
        <taxon>Panpulmonata</taxon>
        <taxon>Hygrophila</taxon>
        <taxon>Lymnaeoidea</taxon>
        <taxon>Lymnaeidae</taxon>
        <taxon>Lymnaea</taxon>
    </lineage>
</organism>
<feature type="transmembrane region" description="Helical" evidence="6">
    <location>
        <begin position="84"/>
        <end position="100"/>
    </location>
</feature>
<feature type="transmembrane region" description="Helical" evidence="6">
    <location>
        <begin position="46"/>
        <end position="64"/>
    </location>
</feature>
<sequence length="180" mass="20783">MLLTSDIGGYSHLVRALVDSLTHALVGALVWAFVENSALLNDWKKWLNCFFCAVLAASVDSDHFLAAGSLNLENALHLERRPPFHNTSIIPVIVLLCWIFRHYKPYLNYFPLMFLTSWLSHHLRDANHRGLWLAPFGHTSTLPFYLYVFLIVLLAFFTRLWYCHLTLTKNINLTKVLDII</sequence>
<dbReference type="EMBL" id="CAXITT010000519">
    <property type="protein sequence ID" value="CAL1543004.1"/>
    <property type="molecule type" value="Genomic_DNA"/>
</dbReference>
<gene>
    <name evidence="7" type="ORF">GSLYS_00016538001</name>
</gene>